<dbReference type="AlphaFoldDB" id="A0A554LKK4"/>
<dbReference type="GO" id="GO:0000428">
    <property type="term" value="C:DNA-directed RNA polymerase complex"/>
    <property type="evidence" value="ECO:0007669"/>
    <property type="project" value="UniProtKB-KW"/>
</dbReference>
<evidence type="ECO:0000313" key="15">
    <source>
        <dbReference type="Proteomes" id="UP000315689"/>
    </source>
</evidence>
<evidence type="ECO:0000256" key="7">
    <source>
        <dbReference type="RuleBase" id="RU000434"/>
    </source>
</evidence>
<comment type="catalytic activity">
    <reaction evidence="5 6 8">
        <text>RNA(n) + a ribonucleoside 5'-triphosphate = RNA(n+1) + diphosphate</text>
        <dbReference type="Rhea" id="RHEA:21248"/>
        <dbReference type="Rhea" id="RHEA-COMP:14527"/>
        <dbReference type="Rhea" id="RHEA-COMP:17342"/>
        <dbReference type="ChEBI" id="CHEBI:33019"/>
        <dbReference type="ChEBI" id="CHEBI:61557"/>
        <dbReference type="ChEBI" id="CHEBI:140395"/>
        <dbReference type="EC" id="2.7.7.6"/>
    </reaction>
</comment>
<keyword evidence="2 6" id="KW-0808">Transferase</keyword>
<evidence type="ECO:0000259" key="9">
    <source>
        <dbReference type="Pfam" id="PF00562"/>
    </source>
</evidence>
<evidence type="ECO:0000259" key="12">
    <source>
        <dbReference type="Pfam" id="PF04565"/>
    </source>
</evidence>
<dbReference type="Gene3D" id="2.40.50.100">
    <property type="match status" value="1"/>
</dbReference>
<evidence type="ECO:0000256" key="8">
    <source>
        <dbReference type="RuleBase" id="RU363031"/>
    </source>
</evidence>
<feature type="domain" description="DNA-directed RNA polymerase subunit 2 hybrid-binding" evidence="9">
    <location>
        <begin position="589"/>
        <end position="973"/>
    </location>
</feature>
<feature type="domain" description="DNA-directed RNA polymerase beta subunit external 1" evidence="13">
    <location>
        <begin position="461"/>
        <end position="527"/>
    </location>
</feature>
<feature type="domain" description="RNA polymerase Rpb2" evidence="12">
    <location>
        <begin position="381"/>
        <end position="449"/>
    </location>
</feature>
<comment type="function">
    <text evidence="6 8">DNA-dependent RNA polymerase catalyzes the transcription of DNA into RNA using the four ribonucleoside triphosphates as substrates.</text>
</comment>
<dbReference type="InterPro" id="IPR042107">
    <property type="entry name" value="DNA-dir_RNA_pol_bsu_ext_1_sf"/>
</dbReference>
<dbReference type="Gene3D" id="3.90.1100.10">
    <property type="match status" value="1"/>
</dbReference>
<keyword evidence="3 6" id="KW-0548">Nucleotidyltransferase</keyword>
<dbReference type="InterPro" id="IPR007642">
    <property type="entry name" value="RNA_pol_Rpb2_2"/>
</dbReference>
<proteinExistence type="inferred from homology"/>
<dbReference type="Pfam" id="PF04565">
    <property type="entry name" value="RNA_pol_Rpb2_3"/>
    <property type="match status" value="1"/>
</dbReference>
<dbReference type="InterPro" id="IPR037033">
    <property type="entry name" value="DNA-dir_RNAP_su2_hyb_sf"/>
</dbReference>
<evidence type="ECO:0000259" key="11">
    <source>
        <dbReference type="Pfam" id="PF04561"/>
    </source>
</evidence>
<dbReference type="Pfam" id="PF00562">
    <property type="entry name" value="RNA_pol_Rpb2_6"/>
    <property type="match status" value="1"/>
</dbReference>
<keyword evidence="4 6" id="KW-0804">Transcription</keyword>
<dbReference type="SUPFAM" id="SSF64484">
    <property type="entry name" value="beta and beta-prime subunits of DNA dependent RNA-polymerase"/>
    <property type="match status" value="1"/>
</dbReference>
<dbReference type="GO" id="GO:0003677">
    <property type="term" value="F:DNA binding"/>
    <property type="evidence" value="ECO:0007669"/>
    <property type="project" value="UniProtKB-UniRule"/>
</dbReference>
<evidence type="ECO:0000259" key="10">
    <source>
        <dbReference type="Pfam" id="PF04560"/>
    </source>
</evidence>
<accession>A0A554LKK4</accession>
<dbReference type="Pfam" id="PF10385">
    <property type="entry name" value="RNA_pol_Rpb2_45"/>
    <property type="match status" value="1"/>
</dbReference>
<evidence type="ECO:0000256" key="5">
    <source>
        <dbReference type="ARBA" id="ARBA00048552"/>
    </source>
</evidence>
<dbReference type="Gene3D" id="3.90.1110.10">
    <property type="entry name" value="RNA polymerase Rpb2, domain 2"/>
    <property type="match status" value="1"/>
</dbReference>
<evidence type="ECO:0000256" key="1">
    <source>
        <dbReference type="ARBA" id="ARBA00022478"/>
    </source>
</evidence>
<evidence type="ECO:0000256" key="4">
    <source>
        <dbReference type="ARBA" id="ARBA00023163"/>
    </source>
</evidence>
<evidence type="ECO:0000256" key="2">
    <source>
        <dbReference type="ARBA" id="ARBA00022679"/>
    </source>
</evidence>
<dbReference type="NCBIfam" id="TIGR02013">
    <property type="entry name" value="rpoB"/>
    <property type="match status" value="1"/>
</dbReference>
<dbReference type="NCBIfam" id="NF001616">
    <property type="entry name" value="PRK00405.1"/>
    <property type="match status" value="1"/>
</dbReference>
<dbReference type="CDD" id="cd00653">
    <property type="entry name" value="RNA_pol_B_RPB2"/>
    <property type="match status" value="1"/>
</dbReference>
<dbReference type="InterPro" id="IPR014724">
    <property type="entry name" value="RNA_pol_RPB2_OB-fold"/>
</dbReference>
<dbReference type="PROSITE" id="PS01166">
    <property type="entry name" value="RNA_POL_BETA"/>
    <property type="match status" value="1"/>
</dbReference>
<sequence length="1102" mass="123189">MARKYFSPKTDNIQIPDLIDIQKKSYRWLFSEGIKELIEEISPIEDFTDKKYRLELGEYEHEEPKVDEEKAKERNLTYKAPLKCRVKLTHKETGKIQEADVYLSDFPLMTPRGTFIINGIERVVVTQIVRSYGIMFTALNFGTRKLFGAKIIPSRGAWVEFETSNRDIIFVKIDRRRKMPLTTFLKALGDYTNQDLIEIFQDVDTDSDHQYIKKTLQKDATKNQAEALLDTYKKVRPGDLATAETAQSFFDNMFFDPKRYSLGKVGRYKMNRRLNLNKPNDVEHQLLLLDDVIAIAKEIILLNNTSGAQPDDIDHLKNRRLRAVGELIQSRLRVGMLRLERIARDRMSYLDPNSITPAQLINNRPILAVLQEFFASSQLSQFMDQTNPLSELEHKRRIAATGPGGLSRERAGFEVRDVHNSHYGRICPIATPEGPNIGLVGQLATYAKINEFGFIETPFLKVDKKNGKANVSGKIEFLDAFEEEKYHIAPASTNIKNNYIVDKKVIVRSVGGPIEVSAKQVDYIDVSSRQIISVSTALIPFIEHNDATRASMGSNMVKQAVPLVRYDSPVVGTGMEEEAAKSSGQILKAQEAGLVESVSADKIVIKNDKSKIVYPLAKFVRSNQSTCINQHPSVNVGDKITAGQIIAESSAIDNGELALGQNLLVAFASYMGGNYEDAIIISDRLVRDDEFTSIHIETYGLEVRDTKLGPEVITRDIPNVGEETLANLDDLGIIRIGAEIKEGDILVGKISPKGESELTAEEKLLRAIFGEKAKDVMDTSLRLPHGEFGKVIDIKIFEKDKGDELPTGVYQSVEVSIAQLRKIQVGDKLAGRHGNKGVISKILPAEDMPHLEDGTPVDIILNPMGVISRMNLGQILETHLGWAARKLGFKVASPAFTGIKLDKIQDLLKKADLPESGKTKLIDGKTGEIFNQDVTVGIIYMMKLIHMVDDKIHSRSIGPYSIVTQQPLGGKAQFGGQRFGEMEVWALEAYGAAHTLQEILTIKSDDIQGRSRAYEAIIKNEEIQKPSIPASFNVLMKELQSLSLNVEPLENGKVQKIKPNTRQSHFKEASTAKNKNIDREITEILAQQEENPPQATPEEVME</sequence>
<keyword evidence="1 6" id="KW-0240">DNA-directed RNA polymerase</keyword>
<feature type="domain" description="RNA polymerase Rpb2" evidence="11">
    <location>
        <begin position="149"/>
        <end position="322"/>
    </location>
</feature>
<dbReference type="FunFam" id="3.90.1800.10:FF:000001">
    <property type="entry name" value="DNA-directed RNA polymerase subunit beta"/>
    <property type="match status" value="1"/>
</dbReference>
<dbReference type="EMBL" id="VMGK01000002">
    <property type="protein sequence ID" value="TSC93406.1"/>
    <property type="molecule type" value="Genomic_DNA"/>
</dbReference>
<dbReference type="Gene3D" id="3.90.1800.10">
    <property type="entry name" value="RNA polymerase alpha subunit dimerisation domain"/>
    <property type="match status" value="1"/>
</dbReference>
<name>A0A554LKK4_9BACT</name>
<dbReference type="InterPro" id="IPR007120">
    <property type="entry name" value="DNA-dir_RNAP_su2_dom"/>
</dbReference>
<dbReference type="Pfam" id="PF04560">
    <property type="entry name" value="RNA_pol_Rpb2_7"/>
    <property type="match status" value="1"/>
</dbReference>
<dbReference type="InterPro" id="IPR037034">
    <property type="entry name" value="RNA_pol_Rpb2_2_sf"/>
</dbReference>
<protein>
    <recommendedName>
        <fullName evidence="6 8">DNA-directed RNA polymerase subunit beta</fullName>
        <shortName evidence="6">RNAP subunit beta</shortName>
        <ecNumber evidence="6 8">2.7.7.6</ecNumber>
    </recommendedName>
    <alternativeName>
        <fullName evidence="6">RNA polymerase subunit beta</fullName>
    </alternativeName>
    <alternativeName>
        <fullName evidence="6">Transcriptase subunit beta</fullName>
    </alternativeName>
</protein>
<dbReference type="GO" id="GO:0006351">
    <property type="term" value="P:DNA-templated transcription"/>
    <property type="evidence" value="ECO:0007669"/>
    <property type="project" value="UniProtKB-UniRule"/>
</dbReference>
<dbReference type="InterPro" id="IPR007641">
    <property type="entry name" value="RNA_pol_Rpb2_7"/>
</dbReference>
<dbReference type="InterPro" id="IPR019462">
    <property type="entry name" value="DNA-dir_RNA_pol_bsu_external_1"/>
</dbReference>
<comment type="caution">
    <text evidence="14">The sequence shown here is derived from an EMBL/GenBank/DDBJ whole genome shotgun (WGS) entry which is preliminary data.</text>
</comment>
<organism evidence="14 15">
    <name type="scientific">Candidatus Berkelbacteria bacterium Licking1014_7</name>
    <dbReference type="NCBI Taxonomy" id="2017147"/>
    <lineage>
        <taxon>Bacteria</taxon>
        <taxon>Candidatus Berkelbacteria</taxon>
    </lineage>
</organism>
<dbReference type="HAMAP" id="MF_01321">
    <property type="entry name" value="RNApol_bact_RpoB"/>
    <property type="match status" value="1"/>
</dbReference>
<dbReference type="GO" id="GO:0003899">
    <property type="term" value="F:DNA-directed RNA polymerase activity"/>
    <property type="evidence" value="ECO:0007669"/>
    <property type="project" value="UniProtKB-UniRule"/>
</dbReference>
<dbReference type="EC" id="2.7.7.6" evidence="6 8"/>
<dbReference type="Pfam" id="PF04561">
    <property type="entry name" value="RNA_pol_Rpb2_2"/>
    <property type="match status" value="1"/>
</dbReference>
<dbReference type="GO" id="GO:0032549">
    <property type="term" value="F:ribonucleoside binding"/>
    <property type="evidence" value="ECO:0007669"/>
    <property type="project" value="InterPro"/>
</dbReference>
<comment type="subunit">
    <text evidence="6 8">The RNAP catalytic core consists of 2 alpha, 1 beta, 1 beta' and 1 omega subunit. When a sigma factor is associated with the core the holoenzyme is formed, which can initiate transcription.</text>
</comment>
<comment type="similarity">
    <text evidence="6 7">Belongs to the RNA polymerase beta chain family.</text>
</comment>
<dbReference type="InterPro" id="IPR015712">
    <property type="entry name" value="DNA-dir_RNA_pol_su2"/>
</dbReference>
<dbReference type="Gene3D" id="2.30.150.10">
    <property type="entry name" value="DNA-directed RNA polymerase, beta subunit, external 1 domain"/>
    <property type="match status" value="1"/>
</dbReference>
<dbReference type="Gene3D" id="2.40.50.150">
    <property type="match status" value="1"/>
</dbReference>
<evidence type="ECO:0000256" key="3">
    <source>
        <dbReference type="ARBA" id="ARBA00022695"/>
    </source>
</evidence>
<dbReference type="InterPro" id="IPR007121">
    <property type="entry name" value="RNA_pol_bsu_CS"/>
</dbReference>
<evidence type="ECO:0000313" key="14">
    <source>
        <dbReference type="EMBL" id="TSC93406.1"/>
    </source>
</evidence>
<dbReference type="Proteomes" id="UP000315689">
    <property type="component" value="Unassembled WGS sequence"/>
</dbReference>
<dbReference type="InterPro" id="IPR010243">
    <property type="entry name" value="RNA_pol_bsu_bac"/>
</dbReference>
<reference evidence="14 15" key="1">
    <citation type="submission" date="2017-07" db="EMBL/GenBank/DDBJ databases">
        <title>Mechanisms for carbon and nitrogen cycling indicate functional differentiation within the Candidate Phyla Radiation.</title>
        <authorList>
            <person name="Danczak R.E."/>
            <person name="Johnston M.D."/>
            <person name="Kenah C."/>
            <person name="Slattery M."/>
            <person name="Wrighton K.C."/>
            <person name="Wilkins M.J."/>
        </authorList>
    </citation>
    <scope>NUCLEOTIDE SEQUENCE [LARGE SCALE GENOMIC DNA]</scope>
    <source>
        <strain evidence="14">Licking1014_7</strain>
    </source>
</reference>
<dbReference type="InterPro" id="IPR007645">
    <property type="entry name" value="RNA_pol_Rpb2_3"/>
</dbReference>
<evidence type="ECO:0000256" key="6">
    <source>
        <dbReference type="HAMAP-Rule" id="MF_01321"/>
    </source>
</evidence>
<evidence type="ECO:0000259" key="13">
    <source>
        <dbReference type="Pfam" id="PF10385"/>
    </source>
</evidence>
<feature type="domain" description="RNA polymerase Rpb2" evidence="10">
    <location>
        <begin position="975"/>
        <end position="1047"/>
    </location>
</feature>
<gene>
    <name evidence="6" type="primary">rpoB</name>
    <name evidence="14" type="ORF">CEN89_81</name>
</gene>
<dbReference type="Gene3D" id="2.40.270.10">
    <property type="entry name" value="DNA-directed RNA polymerase, subunit 2, domain 6"/>
    <property type="match status" value="2"/>
</dbReference>
<dbReference type="PANTHER" id="PTHR20856">
    <property type="entry name" value="DNA-DIRECTED RNA POLYMERASE I SUBUNIT 2"/>
    <property type="match status" value="1"/>
</dbReference>